<organism evidence="1">
    <name type="scientific">Ackermannviridae sp</name>
    <dbReference type="NCBI Taxonomy" id="2831612"/>
    <lineage>
        <taxon>Viruses</taxon>
        <taxon>Duplodnaviria</taxon>
        <taxon>Heunggongvirae</taxon>
        <taxon>Uroviricota</taxon>
        <taxon>Caudoviricetes</taxon>
        <taxon>Pantevenvirales</taxon>
        <taxon>Ackermannviridae</taxon>
    </lineage>
</organism>
<sequence length="116" mass="13244">MKVLELLKNLNHEVINLFHDSIKSSLLDNGIYFDDLRVSVSLHEGKSVHVDCNISQEGIEKTYTICTMTDGILYALCDTSVYGKYHDENQSVMETISESATVEDVVQRFVQYITHR</sequence>
<name>A0A8S5VU99_9CAUD</name>
<dbReference type="EMBL" id="BK035393">
    <property type="protein sequence ID" value="DAG97940.1"/>
    <property type="molecule type" value="Genomic_DNA"/>
</dbReference>
<evidence type="ECO:0000313" key="1">
    <source>
        <dbReference type="EMBL" id="DAG97940.1"/>
    </source>
</evidence>
<proteinExistence type="predicted"/>
<reference evidence="1" key="1">
    <citation type="journal article" date="2021" name="Proc. Natl. Acad. Sci. U.S.A.">
        <title>A Catalog of Tens of Thousands of Viruses from Human Metagenomes Reveals Hidden Associations with Chronic Diseases.</title>
        <authorList>
            <person name="Tisza M.J."/>
            <person name="Buck C.B."/>
        </authorList>
    </citation>
    <scope>NUCLEOTIDE SEQUENCE</scope>
    <source>
        <strain evidence="1">CtASH1</strain>
    </source>
</reference>
<accession>A0A8S5VU99</accession>
<protein>
    <submittedName>
        <fullName evidence="1">Uncharacterized protein</fullName>
    </submittedName>
</protein>